<dbReference type="PANTHER" id="PTHR47971:SF20">
    <property type="entry name" value="KINESIN-LIKE PROTEIN KIF24"/>
    <property type="match status" value="1"/>
</dbReference>
<keyword evidence="4 6" id="KW-0505">Motor protein</keyword>
<organism evidence="10">
    <name type="scientific">Mucor ambiguus</name>
    <dbReference type="NCBI Taxonomy" id="91626"/>
    <lineage>
        <taxon>Eukaryota</taxon>
        <taxon>Fungi</taxon>
        <taxon>Fungi incertae sedis</taxon>
        <taxon>Mucoromycota</taxon>
        <taxon>Mucoromycotina</taxon>
        <taxon>Mucoromycetes</taxon>
        <taxon>Mucorales</taxon>
        <taxon>Mucorineae</taxon>
        <taxon>Mucoraceae</taxon>
        <taxon>Mucor</taxon>
    </lineage>
</organism>
<feature type="compositionally biased region" description="Low complexity" evidence="8">
    <location>
        <begin position="64"/>
        <end position="79"/>
    </location>
</feature>
<dbReference type="EMBL" id="DF836449">
    <property type="protein sequence ID" value="GAN07428.1"/>
    <property type="molecule type" value="Genomic_DNA"/>
</dbReference>
<comment type="similarity">
    <text evidence="5">Belongs to the TRAFAC class myosin-kinesin ATPase superfamily. Kinesin family. KIN-13 subfamily.</text>
</comment>
<evidence type="ECO:0000259" key="9">
    <source>
        <dbReference type="PROSITE" id="PS50067"/>
    </source>
</evidence>
<dbReference type="GO" id="GO:0003777">
    <property type="term" value="F:microtubule motor activity"/>
    <property type="evidence" value="ECO:0007669"/>
    <property type="project" value="InterPro"/>
</dbReference>
<dbReference type="SMART" id="SM00129">
    <property type="entry name" value="KISc"/>
    <property type="match status" value="1"/>
</dbReference>
<dbReference type="PROSITE" id="PS00411">
    <property type="entry name" value="KINESIN_MOTOR_1"/>
    <property type="match status" value="1"/>
</dbReference>
<evidence type="ECO:0000313" key="10">
    <source>
        <dbReference type="EMBL" id="GAN07428.1"/>
    </source>
</evidence>
<dbReference type="Gene3D" id="1.10.150.50">
    <property type="entry name" value="Transcription Factor, Ets-1"/>
    <property type="match status" value="1"/>
</dbReference>
<dbReference type="Gene3D" id="3.40.850.10">
    <property type="entry name" value="Kinesin motor domain"/>
    <property type="match status" value="1"/>
</dbReference>
<evidence type="ECO:0000256" key="1">
    <source>
        <dbReference type="ARBA" id="ARBA00022701"/>
    </source>
</evidence>
<evidence type="ECO:0000256" key="3">
    <source>
        <dbReference type="ARBA" id="ARBA00022840"/>
    </source>
</evidence>
<name>A0A0C9MYT1_9FUNG</name>
<proteinExistence type="inferred from homology"/>
<dbReference type="STRING" id="91626.A0A0C9MYT1"/>
<dbReference type="GO" id="GO:0007019">
    <property type="term" value="P:microtubule depolymerization"/>
    <property type="evidence" value="ECO:0007669"/>
    <property type="project" value="TreeGrafter"/>
</dbReference>
<keyword evidence="2 6" id="KW-0547">Nucleotide-binding</keyword>
<evidence type="ECO:0000256" key="6">
    <source>
        <dbReference type="PROSITE-ProRule" id="PRU00283"/>
    </source>
</evidence>
<dbReference type="GO" id="GO:0005874">
    <property type="term" value="C:microtubule"/>
    <property type="evidence" value="ECO:0007669"/>
    <property type="project" value="UniProtKB-KW"/>
</dbReference>
<dbReference type="SUPFAM" id="SSF52540">
    <property type="entry name" value="P-loop containing nucleoside triphosphate hydrolases"/>
    <property type="match status" value="1"/>
</dbReference>
<dbReference type="InterPro" id="IPR036961">
    <property type="entry name" value="Kinesin_motor_dom_sf"/>
</dbReference>
<dbReference type="FunFam" id="3.40.850.10:FF:000012">
    <property type="entry name" value="Kinesin-like protein"/>
    <property type="match status" value="1"/>
</dbReference>
<protein>
    <recommendedName>
        <fullName evidence="7">Kinesin-like protein</fullName>
    </recommendedName>
</protein>
<dbReference type="GO" id="GO:0005524">
    <property type="term" value="F:ATP binding"/>
    <property type="evidence" value="ECO:0007669"/>
    <property type="project" value="UniProtKB-UniRule"/>
</dbReference>
<dbReference type="InterPro" id="IPR027417">
    <property type="entry name" value="P-loop_NTPase"/>
</dbReference>
<dbReference type="GO" id="GO:0007018">
    <property type="term" value="P:microtubule-based movement"/>
    <property type="evidence" value="ECO:0007669"/>
    <property type="project" value="InterPro"/>
</dbReference>
<dbReference type="CDD" id="cd01367">
    <property type="entry name" value="KISc_KIF2_like"/>
    <property type="match status" value="1"/>
</dbReference>
<feature type="binding site" evidence="6">
    <location>
        <begin position="345"/>
        <end position="352"/>
    </location>
    <ligand>
        <name>ATP</name>
        <dbReference type="ChEBI" id="CHEBI:30616"/>
    </ligand>
</feature>
<evidence type="ECO:0000256" key="8">
    <source>
        <dbReference type="SAM" id="MobiDB-lite"/>
    </source>
</evidence>
<dbReference type="PANTHER" id="PTHR47971">
    <property type="entry name" value="KINESIN-RELATED PROTEIN 6"/>
    <property type="match status" value="1"/>
</dbReference>
<dbReference type="Pfam" id="PF00225">
    <property type="entry name" value="Kinesin"/>
    <property type="match status" value="1"/>
</dbReference>
<dbReference type="GO" id="GO:0008017">
    <property type="term" value="F:microtubule binding"/>
    <property type="evidence" value="ECO:0007669"/>
    <property type="project" value="InterPro"/>
</dbReference>
<keyword evidence="3 6" id="KW-0067">ATP-binding</keyword>
<dbReference type="InterPro" id="IPR001752">
    <property type="entry name" value="Kinesin_motor_dom"/>
</dbReference>
<dbReference type="PRINTS" id="PR00380">
    <property type="entry name" value="KINESINHEAVY"/>
</dbReference>
<gene>
    <name evidence="10" type="ORF">MAM1_0160c06925</name>
</gene>
<evidence type="ECO:0000256" key="5">
    <source>
        <dbReference type="ARBA" id="ARBA00061030"/>
    </source>
</evidence>
<dbReference type="AlphaFoldDB" id="A0A0C9MYT1"/>
<dbReference type="PROSITE" id="PS50067">
    <property type="entry name" value="KINESIN_MOTOR_2"/>
    <property type="match status" value="1"/>
</dbReference>
<feature type="domain" description="Kinesin motor" evidence="9">
    <location>
        <begin position="255"/>
        <end position="577"/>
    </location>
</feature>
<dbReference type="InterPro" id="IPR027640">
    <property type="entry name" value="Kinesin-like_fam"/>
</dbReference>
<sequence>MSAALLLDALRRHDLEEYYPNLSAQGISKLDNLLQLSEADYSRLGIRSLEDKTRFLALTRDINMPRNNNSNNTSIKPSNQSSERTKPKTAMDWIARKRPLPTNGHSPERKTRRMTIAPQTLIPRTPPKTSARDRRLSYLPPPSVQRDMAHRSPTKAQSPIKPRPIPRPKIMDEEHIITEAPKQPIVEKASTRYLDAYGIPMNQRARPAPTSDSPTHQQGSLEAFLQSKATRPTNQNTTKASTAICLNTANDLNQRIRVCVRKRPLNKKETSNQEVDIAPLRGSRTIELNAPKTRIDLTRYTETHTFTFDDTFDGSSSHTQIYARTAQPLVDYIFKGGRATCFAHGQTGSGKTYTMLDPNHGLYVLAAQDIFRLLSSEYYAHLSASVGFYEIYQGQLFDLLNQKNKLVAREDGNGNVVIAGLREYPIGSVEDLMSVFEYGNQGRTTGKTGANNKSSRSHAVLQILLKTKTTPPKMHGKLSFIDLAGSERGADRGDANDKARQEGAEINKSLLALKECIRALDQNKNHTPFRGSKLTQVLRDSFTGDSRTCMIATISPNNSNSEHTLNTLRYADRVKQLRGENDPRLMGDYGRNVDSKEGGGLVTAETEVEVRDTDSQSVSNSDAIYENDASENLLDVDFPSSEVAANALTTPTNERYYHAISAPELTTDRQEKYLQRLESPPAEVFDQSMDDPFGSVPLVRDGTAGQPIRTNASESDMSFSTVTATTATTCNEARLRKFVRMHRAQISRMEDCIKKEKMILGKISMTILTESSGADDMEDDILDHQQLKQDYEDYLNDLDDILDTQFDLVNDLKSRIKDELEEE</sequence>
<dbReference type="SUPFAM" id="SSF47769">
    <property type="entry name" value="SAM/Pointed domain"/>
    <property type="match status" value="1"/>
</dbReference>
<dbReference type="InterPro" id="IPR013761">
    <property type="entry name" value="SAM/pointed_sf"/>
</dbReference>
<evidence type="ECO:0000256" key="4">
    <source>
        <dbReference type="ARBA" id="ARBA00023175"/>
    </source>
</evidence>
<feature type="region of interest" description="Disordered" evidence="8">
    <location>
        <begin position="60"/>
        <end position="167"/>
    </location>
</feature>
<accession>A0A0C9MYT1</accession>
<evidence type="ECO:0000256" key="7">
    <source>
        <dbReference type="RuleBase" id="RU000394"/>
    </source>
</evidence>
<evidence type="ECO:0000313" key="11">
    <source>
        <dbReference type="Proteomes" id="UP000053815"/>
    </source>
</evidence>
<reference evidence="10" key="1">
    <citation type="submission" date="2014-09" db="EMBL/GenBank/DDBJ databases">
        <title>Draft genome sequence of an oleaginous Mucoromycotina fungus Mucor ambiguus NBRC6742.</title>
        <authorList>
            <person name="Takeda I."/>
            <person name="Yamane N."/>
            <person name="Morita T."/>
            <person name="Tamano K."/>
            <person name="Machida M."/>
            <person name="Baker S."/>
            <person name="Koike H."/>
        </authorList>
    </citation>
    <scope>NUCLEOTIDE SEQUENCE</scope>
    <source>
        <strain evidence="10">NBRC 6742</strain>
    </source>
</reference>
<dbReference type="OrthoDB" id="3176171at2759"/>
<evidence type="ECO:0000256" key="2">
    <source>
        <dbReference type="ARBA" id="ARBA00022741"/>
    </source>
</evidence>
<dbReference type="Proteomes" id="UP000053815">
    <property type="component" value="Unassembled WGS sequence"/>
</dbReference>
<dbReference type="InterPro" id="IPR019821">
    <property type="entry name" value="Kinesin_motor_CS"/>
</dbReference>
<keyword evidence="11" id="KW-1185">Reference proteome</keyword>
<keyword evidence="1 7" id="KW-0493">Microtubule</keyword>